<dbReference type="EMBL" id="LXQA011198544">
    <property type="protein sequence ID" value="MCI88643.1"/>
    <property type="molecule type" value="Genomic_DNA"/>
</dbReference>
<organism evidence="2 3">
    <name type="scientific">Trifolium medium</name>
    <dbReference type="NCBI Taxonomy" id="97028"/>
    <lineage>
        <taxon>Eukaryota</taxon>
        <taxon>Viridiplantae</taxon>
        <taxon>Streptophyta</taxon>
        <taxon>Embryophyta</taxon>
        <taxon>Tracheophyta</taxon>
        <taxon>Spermatophyta</taxon>
        <taxon>Magnoliopsida</taxon>
        <taxon>eudicotyledons</taxon>
        <taxon>Gunneridae</taxon>
        <taxon>Pentapetalae</taxon>
        <taxon>rosids</taxon>
        <taxon>fabids</taxon>
        <taxon>Fabales</taxon>
        <taxon>Fabaceae</taxon>
        <taxon>Papilionoideae</taxon>
        <taxon>50 kb inversion clade</taxon>
        <taxon>NPAAA clade</taxon>
        <taxon>Hologalegina</taxon>
        <taxon>IRL clade</taxon>
        <taxon>Trifolieae</taxon>
        <taxon>Trifolium</taxon>
    </lineage>
</organism>
<proteinExistence type="predicted"/>
<evidence type="ECO:0000256" key="1">
    <source>
        <dbReference type="SAM" id="MobiDB-lite"/>
    </source>
</evidence>
<evidence type="ECO:0000313" key="3">
    <source>
        <dbReference type="Proteomes" id="UP000265520"/>
    </source>
</evidence>
<name>A0A392VMD6_9FABA</name>
<feature type="region of interest" description="Disordered" evidence="1">
    <location>
        <begin position="1"/>
        <end position="54"/>
    </location>
</feature>
<reference evidence="2 3" key="1">
    <citation type="journal article" date="2018" name="Front. Plant Sci.">
        <title>Red Clover (Trifolium pratense) and Zigzag Clover (T. medium) - A Picture of Genomic Similarities and Differences.</title>
        <authorList>
            <person name="Dluhosova J."/>
            <person name="Istvanek J."/>
            <person name="Nedelnik J."/>
            <person name="Repkova J."/>
        </authorList>
    </citation>
    <scope>NUCLEOTIDE SEQUENCE [LARGE SCALE GENOMIC DNA]</scope>
    <source>
        <strain evidence="3">cv. 10/8</strain>
        <tissue evidence="2">Leaf</tissue>
    </source>
</reference>
<keyword evidence="3" id="KW-1185">Reference proteome</keyword>
<dbReference type="Proteomes" id="UP000265520">
    <property type="component" value="Unassembled WGS sequence"/>
</dbReference>
<protein>
    <submittedName>
        <fullName evidence="2">Uncharacterized protein</fullName>
    </submittedName>
</protein>
<feature type="non-terminal residue" evidence="2">
    <location>
        <position position="54"/>
    </location>
</feature>
<dbReference type="AlphaFoldDB" id="A0A392VMD6"/>
<evidence type="ECO:0000313" key="2">
    <source>
        <dbReference type="EMBL" id="MCI88643.1"/>
    </source>
</evidence>
<comment type="caution">
    <text evidence="2">The sequence shown here is derived from an EMBL/GenBank/DDBJ whole genome shotgun (WGS) entry which is preliminary data.</text>
</comment>
<sequence length="54" mass="5160">MGLLPSPNAPSGILGGGNKDAPAAGDGLGVIQPYSSQTAPAATSGDAPSLWDPL</sequence>
<accession>A0A392VMD6</accession>